<evidence type="ECO:0000256" key="7">
    <source>
        <dbReference type="ARBA" id="ARBA00023136"/>
    </source>
</evidence>
<protein>
    <recommendedName>
        <fullName evidence="8">Nickel/cobalt efflux system</fullName>
    </recommendedName>
</protein>
<comment type="subcellular location">
    <subcellularLocation>
        <location evidence="8">Cell membrane</location>
        <topology evidence="8">Multi-pass membrane protein</topology>
    </subcellularLocation>
    <subcellularLocation>
        <location evidence="1">Endomembrane system</location>
        <topology evidence="1">Multi-pass membrane protein</topology>
    </subcellularLocation>
</comment>
<feature type="transmembrane region" description="Helical" evidence="8">
    <location>
        <begin position="26"/>
        <end position="45"/>
    </location>
</feature>
<gene>
    <name evidence="10" type="ORF">GCM10008957_35190</name>
</gene>
<evidence type="ECO:0000256" key="9">
    <source>
        <dbReference type="SAM" id="MobiDB-lite"/>
    </source>
</evidence>
<name>A0A918CEI9_9DEIO</name>
<sequence>MPHATLVTDHVVSPPITLIQTVRRSLPYLSAVLGIHLLALLLWIPSALHTPLLWGVGLTAYLFGLRHAWDADHIAVIDNTVRKLLLLGRTAHGVGLFFSIGHSAVVFLLSLAAAVIGKALLARQDQIGVLGSWVAPLVSGAYLLTVAFVNLASAYRVARSGHDHPHAHHHGGLLSRLISPLTRVVSRQWQVLPLGFLMGLGFDTASEVALLALAGGAAQQGLSLLAILSLPLLFAAGMTLLDTLDGVAMTHAYAWALDNPRAKRGYNLLVTGVSGAVALTIGSVTLSQWAEAHFAGAARTFAFVQKVDVSPLGFWLAGLTLGAFVITWWRFRGPRAQVSPAPSPRPRSDSIPRSKRGQSG</sequence>
<dbReference type="GO" id="GO:0005886">
    <property type="term" value="C:plasma membrane"/>
    <property type="evidence" value="ECO:0007669"/>
    <property type="project" value="UniProtKB-SubCell"/>
</dbReference>
<keyword evidence="5 8" id="KW-0812">Transmembrane</keyword>
<dbReference type="RefSeq" id="WP_189091818.1">
    <property type="nucleotide sequence ID" value="NZ_BMQL01000023.1"/>
</dbReference>
<feature type="region of interest" description="Disordered" evidence="9">
    <location>
        <begin position="336"/>
        <end position="360"/>
    </location>
</feature>
<evidence type="ECO:0000256" key="6">
    <source>
        <dbReference type="ARBA" id="ARBA00022989"/>
    </source>
</evidence>
<evidence type="ECO:0000256" key="1">
    <source>
        <dbReference type="ARBA" id="ARBA00004127"/>
    </source>
</evidence>
<dbReference type="PANTHER" id="PTHR31611:SF0">
    <property type="entry name" value="HIGH-AFFINITY NICKEL TRANSPORT PROTEIN NIC1"/>
    <property type="match status" value="1"/>
</dbReference>
<dbReference type="GO" id="GO:0015099">
    <property type="term" value="F:nickel cation transmembrane transporter activity"/>
    <property type="evidence" value="ECO:0007669"/>
    <property type="project" value="UniProtKB-UniRule"/>
</dbReference>
<feature type="transmembrane region" description="Helical" evidence="8">
    <location>
        <begin position="265"/>
        <end position="289"/>
    </location>
</feature>
<evidence type="ECO:0000256" key="3">
    <source>
        <dbReference type="ARBA" id="ARBA00022448"/>
    </source>
</evidence>
<evidence type="ECO:0000313" key="11">
    <source>
        <dbReference type="Proteomes" id="UP000603865"/>
    </source>
</evidence>
<reference evidence="10" key="2">
    <citation type="submission" date="2020-09" db="EMBL/GenBank/DDBJ databases">
        <authorList>
            <person name="Sun Q."/>
            <person name="Ohkuma M."/>
        </authorList>
    </citation>
    <scope>NUCLEOTIDE SEQUENCE</scope>
    <source>
        <strain evidence="10">JCM 31311</strain>
    </source>
</reference>
<dbReference type="PANTHER" id="PTHR31611">
    <property type="entry name" value="HIGH-AFFINITY NICKEL TRANSPORT PROTEIN NIC1"/>
    <property type="match status" value="1"/>
</dbReference>
<keyword evidence="7 8" id="KW-0472">Membrane</keyword>
<evidence type="ECO:0000256" key="2">
    <source>
        <dbReference type="ARBA" id="ARBA00010892"/>
    </source>
</evidence>
<keyword evidence="4" id="KW-0533">Nickel</keyword>
<keyword evidence="3 8" id="KW-0813">Transport</keyword>
<evidence type="ECO:0000313" key="10">
    <source>
        <dbReference type="EMBL" id="GGR19646.1"/>
    </source>
</evidence>
<keyword evidence="11" id="KW-1185">Reference proteome</keyword>
<feature type="transmembrane region" description="Helical" evidence="8">
    <location>
        <begin position="309"/>
        <end position="329"/>
    </location>
</feature>
<comment type="similarity">
    <text evidence="2 8">Belongs to the NiCoT transporter (TC 2.A.52) family.</text>
</comment>
<organism evidence="10 11">
    <name type="scientific">Deinococcus ruber</name>
    <dbReference type="NCBI Taxonomy" id="1848197"/>
    <lineage>
        <taxon>Bacteria</taxon>
        <taxon>Thermotogati</taxon>
        <taxon>Deinococcota</taxon>
        <taxon>Deinococci</taxon>
        <taxon>Deinococcales</taxon>
        <taxon>Deinococcaceae</taxon>
        <taxon>Deinococcus</taxon>
    </lineage>
</organism>
<feature type="transmembrane region" description="Helical" evidence="8">
    <location>
        <begin position="90"/>
        <end position="121"/>
    </location>
</feature>
<evidence type="ECO:0000256" key="4">
    <source>
        <dbReference type="ARBA" id="ARBA00022596"/>
    </source>
</evidence>
<feature type="transmembrane region" description="Helical" evidence="8">
    <location>
        <begin position="133"/>
        <end position="152"/>
    </location>
</feature>
<dbReference type="InterPro" id="IPR004688">
    <property type="entry name" value="Ni/Co_transpt"/>
</dbReference>
<dbReference type="Proteomes" id="UP000603865">
    <property type="component" value="Unassembled WGS sequence"/>
</dbReference>
<evidence type="ECO:0000256" key="8">
    <source>
        <dbReference type="RuleBase" id="RU362101"/>
    </source>
</evidence>
<accession>A0A918CEI9</accession>
<feature type="transmembrane region" description="Helical" evidence="8">
    <location>
        <begin position="221"/>
        <end position="244"/>
    </location>
</feature>
<comment type="caution">
    <text evidence="10">The sequence shown here is derived from an EMBL/GenBank/DDBJ whole genome shotgun (WGS) entry which is preliminary data.</text>
</comment>
<evidence type="ECO:0000256" key="5">
    <source>
        <dbReference type="ARBA" id="ARBA00022692"/>
    </source>
</evidence>
<dbReference type="GO" id="GO:0012505">
    <property type="term" value="C:endomembrane system"/>
    <property type="evidence" value="ECO:0007669"/>
    <property type="project" value="UniProtKB-SubCell"/>
</dbReference>
<proteinExistence type="inferred from homology"/>
<keyword evidence="6 8" id="KW-1133">Transmembrane helix</keyword>
<dbReference type="Pfam" id="PF03824">
    <property type="entry name" value="NicO"/>
    <property type="match status" value="1"/>
</dbReference>
<reference evidence="10" key="1">
    <citation type="journal article" date="2014" name="Int. J. Syst. Evol. Microbiol.">
        <title>Complete genome sequence of Corynebacterium casei LMG S-19264T (=DSM 44701T), isolated from a smear-ripened cheese.</title>
        <authorList>
            <consortium name="US DOE Joint Genome Institute (JGI-PGF)"/>
            <person name="Walter F."/>
            <person name="Albersmeier A."/>
            <person name="Kalinowski J."/>
            <person name="Ruckert C."/>
        </authorList>
    </citation>
    <scope>NUCLEOTIDE SEQUENCE</scope>
    <source>
        <strain evidence="10">JCM 31311</strain>
    </source>
</reference>
<dbReference type="InterPro" id="IPR011541">
    <property type="entry name" value="Ni/Co_transpt_high_affinity"/>
</dbReference>
<dbReference type="EMBL" id="BMQL01000023">
    <property type="protein sequence ID" value="GGR19646.1"/>
    <property type="molecule type" value="Genomic_DNA"/>
</dbReference>
<dbReference type="AlphaFoldDB" id="A0A918CEI9"/>